<organism evidence="1 2">
    <name type="scientific">Gluconobacter kanchanaburiensis NBRC 103587</name>
    <dbReference type="NCBI Taxonomy" id="1307948"/>
    <lineage>
        <taxon>Bacteria</taxon>
        <taxon>Pseudomonadati</taxon>
        <taxon>Pseudomonadota</taxon>
        <taxon>Alphaproteobacteria</taxon>
        <taxon>Acetobacterales</taxon>
        <taxon>Acetobacteraceae</taxon>
        <taxon>Gluconobacter</taxon>
    </lineage>
</organism>
<gene>
    <name evidence="1" type="ORF">GKA01_11090</name>
</gene>
<reference evidence="1 2" key="1">
    <citation type="submission" date="2019-07" db="EMBL/GenBank/DDBJ databases">
        <title>Whole genome shotgun sequence of Gluconobacter kanchanaburiensis NBRC 103587.</title>
        <authorList>
            <person name="Hosoyama A."/>
            <person name="Uohara A."/>
            <person name="Ohji S."/>
            <person name="Ichikawa N."/>
        </authorList>
    </citation>
    <scope>NUCLEOTIDE SEQUENCE [LARGE SCALE GENOMIC DNA]</scope>
    <source>
        <strain evidence="1 2">NBRC 103587</strain>
    </source>
</reference>
<dbReference type="Proteomes" id="UP000321079">
    <property type="component" value="Unassembled WGS sequence"/>
</dbReference>
<dbReference type="EMBL" id="BJVA01000005">
    <property type="protein sequence ID" value="GEK95912.1"/>
    <property type="molecule type" value="Genomic_DNA"/>
</dbReference>
<accession>A0A511B8B7</accession>
<comment type="caution">
    <text evidence="1">The sequence shown here is derived from an EMBL/GenBank/DDBJ whole genome shotgun (WGS) entry which is preliminary data.</text>
</comment>
<proteinExistence type="predicted"/>
<evidence type="ECO:0008006" key="3">
    <source>
        <dbReference type="Google" id="ProtNLM"/>
    </source>
</evidence>
<evidence type="ECO:0000313" key="1">
    <source>
        <dbReference type="EMBL" id="GEK95912.1"/>
    </source>
</evidence>
<sequence>MKKAFLASLICVTALSACESPQQMVSQKEDHLAAAGFQLKPASTPQRIAMLKKLPAHHFVRRIHGDTVSYVYADPTVCGCLYIGDQAAYGRYQAYQQQQNIADEQQMAAQDYQDAQWNWGEWGPWGGGFGPGYGFGPGWGW</sequence>
<dbReference type="AlphaFoldDB" id="A0A511B8B7"/>
<protein>
    <recommendedName>
        <fullName evidence="3">Lipoprotein</fullName>
    </recommendedName>
</protein>
<dbReference type="RefSeq" id="WP_146860024.1">
    <property type="nucleotide sequence ID" value="NZ_BJVA01000005.1"/>
</dbReference>
<evidence type="ECO:0000313" key="2">
    <source>
        <dbReference type="Proteomes" id="UP000321079"/>
    </source>
</evidence>
<dbReference type="PROSITE" id="PS51257">
    <property type="entry name" value="PROKAR_LIPOPROTEIN"/>
    <property type="match status" value="1"/>
</dbReference>
<dbReference type="OrthoDB" id="7596417at2"/>
<name>A0A511B8B7_9PROT</name>
<keyword evidence="2" id="KW-1185">Reference proteome</keyword>